<organism evidence="1 2">
    <name type="scientific">Shivajiella indica</name>
    <dbReference type="NCBI Taxonomy" id="872115"/>
    <lineage>
        <taxon>Bacteria</taxon>
        <taxon>Pseudomonadati</taxon>
        <taxon>Bacteroidota</taxon>
        <taxon>Cytophagia</taxon>
        <taxon>Cytophagales</taxon>
        <taxon>Cyclobacteriaceae</taxon>
        <taxon>Shivajiella</taxon>
    </lineage>
</organism>
<comment type="caution">
    <text evidence="1">The sequence shown here is derived from an EMBL/GenBank/DDBJ whole genome shotgun (WGS) entry which is preliminary data.</text>
</comment>
<dbReference type="RefSeq" id="WP_380801220.1">
    <property type="nucleotide sequence ID" value="NZ_JBHUIV010000010.1"/>
</dbReference>
<gene>
    <name evidence="1" type="ORF">ACFSKV_06960</name>
</gene>
<protein>
    <submittedName>
        <fullName evidence="1">Uncharacterized protein</fullName>
    </submittedName>
</protein>
<name>A0ABW5B7Q7_9BACT</name>
<accession>A0ABW5B7Q7</accession>
<evidence type="ECO:0000313" key="1">
    <source>
        <dbReference type="EMBL" id="MFD2201299.1"/>
    </source>
</evidence>
<dbReference type="Proteomes" id="UP001597414">
    <property type="component" value="Unassembled WGS sequence"/>
</dbReference>
<proteinExistence type="predicted"/>
<keyword evidence="2" id="KW-1185">Reference proteome</keyword>
<evidence type="ECO:0000313" key="2">
    <source>
        <dbReference type="Proteomes" id="UP001597414"/>
    </source>
</evidence>
<sequence length="96" mass="11336">MDFNEFVSTLKNEHPPQGIPRQLEALWHDGKGNWKKAHDIADGPSDLLSSRVHAYLHRKEGDIWNADYWYKRASEPRPNISLEQEWEMLVKRILKV</sequence>
<reference evidence="2" key="1">
    <citation type="journal article" date="2019" name="Int. J. Syst. Evol. Microbiol.">
        <title>The Global Catalogue of Microorganisms (GCM) 10K type strain sequencing project: providing services to taxonomists for standard genome sequencing and annotation.</title>
        <authorList>
            <consortium name="The Broad Institute Genomics Platform"/>
            <consortium name="The Broad Institute Genome Sequencing Center for Infectious Disease"/>
            <person name="Wu L."/>
            <person name="Ma J."/>
        </authorList>
    </citation>
    <scope>NUCLEOTIDE SEQUENCE [LARGE SCALE GENOMIC DNA]</scope>
    <source>
        <strain evidence="2">KCTC 19812</strain>
    </source>
</reference>
<dbReference type="EMBL" id="JBHUIV010000010">
    <property type="protein sequence ID" value="MFD2201299.1"/>
    <property type="molecule type" value="Genomic_DNA"/>
</dbReference>